<dbReference type="Proteomes" id="UP000516160">
    <property type="component" value="Chromosome"/>
</dbReference>
<evidence type="ECO:0000256" key="3">
    <source>
        <dbReference type="ARBA" id="ARBA00023163"/>
    </source>
</evidence>
<dbReference type="InterPro" id="IPR009057">
    <property type="entry name" value="Homeodomain-like_sf"/>
</dbReference>
<accession>A0A7G9W5I9</accession>
<keyword evidence="3" id="KW-0804">Transcription</keyword>
<dbReference type="KEGG" id="acae:HYG86_03785"/>
<organism evidence="6 7">
    <name type="scientific">Alkalicella caledoniensis</name>
    <dbReference type="NCBI Taxonomy" id="2731377"/>
    <lineage>
        <taxon>Bacteria</taxon>
        <taxon>Bacillati</taxon>
        <taxon>Bacillota</taxon>
        <taxon>Clostridia</taxon>
        <taxon>Eubacteriales</taxon>
        <taxon>Proteinivoracaceae</taxon>
        <taxon>Alkalicella</taxon>
    </lineage>
</organism>
<gene>
    <name evidence="6" type="ORF">HYG86_03785</name>
</gene>
<evidence type="ECO:0000256" key="4">
    <source>
        <dbReference type="PROSITE-ProRule" id="PRU00335"/>
    </source>
</evidence>
<keyword evidence="1" id="KW-0805">Transcription regulation</keyword>
<feature type="DNA-binding region" description="H-T-H motif" evidence="4">
    <location>
        <begin position="34"/>
        <end position="53"/>
    </location>
</feature>
<dbReference type="AlphaFoldDB" id="A0A7G9W5I9"/>
<name>A0A7G9W5I9_ALKCA</name>
<dbReference type="InterPro" id="IPR001647">
    <property type="entry name" value="HTH_TetR"/>
</dbReference>
<dbReference type="Pfam" id="PF00440">
    <property type="entry name" value="TetR_N"/>
    <property type="match status" value="1"/>
</dbReference>
<evidence type="ECO:0000259" key="5">
    <source>
        <dbReference type="PROSITE" id="PS50977"/>
    </source>
</evidence>
<dbReference type="RefSeq" id="WP_213167614.1">
    <property type="nucleotide sequence ID" value="NZ_CP058559.1"/>
</dbReference>
<evidence type="ECO:0000313" key="6">
    <source>
        <dbReference type="EMBL" id="QNO13951.1"/>
    </source>
</evidence>
<dbReference type="GO" id="GO:0003677">
    <property type="term" value="F:DNA binding"/>
    <property type="evidence" value="ECO:0007669"/>
    <property type="project" value="UniProtKB-UniRule"/>
</dbReference>
<dbReference type="PROSITE" id="PS01081">
    <property type="entry name" value="HTH_TETR_1"/>
    <property type="match status" value="1"/>
</dbReference>
<dbReference type="PANTHER" id="PTHR47506:SF3">
    <property type="entry name" value="HTH-TYPE TRANSCRIPTIONAL REGULATOR LMRA"/>
    <property type="match status" value="1"/>
</dbReference>
<proteinExistence type="predicted"/>
<feature type="domain" description="HTH tetR-type" evidence="5">
    <location>
        <begin position="11"/>
        <end position="71"/>
    </location>
</feature>
<dbReference type="EMBL" id="CP058559">
    <property type="protein sequence ID" value="QNO13951.1"/>
    <property type="molecule type" value="Genomic_DNA"/>
</dbReference>
<dbReference type="PRINTS" id="PR00455">
    <property type="entry name" value="HTHTETR"/>
</dbReference>
<sequence length="201" mass="23114">MAKGFTEREKIIITNNLLERGKELFSVFGIKKTSIGDLTKAVGIAQGSFYSFFNSKEELYFEILEKEEKILKEKILKNFNIYEADASSFKDFLLSGLREVEKNTFLKTLYNRDEFELIVRKLPEEKIAKHIATDGDDLLPLIQYWQQKGMMEKFNPDAIAGVIRALFLLSTHKKEIGDGVYDETLELIITLIANGLFKGRE</sequence>
<evidence type="ECO:0000313" key="7">
    <source>
        <dbReference type="Proteomes" id="UP000516160"/>
    </source>
</evidence>
<keyword evidence="7" id="KW-1185">Reference proteome</keyword>
<dbReference type="InterPro" id="IPR023772">
    <property type="entry name" value="DNA-bd_HTH_TetR-type_CS"/>
</dbReference>
<keyword evidence="2 4" id="KW-0238">DNA-binding</keyword>
<dbReference type="PROSITE" id="PS50977">
    <property type="entry name" value="HTH_TETR_2"/>
    <property type="match status" value="1"/>
</dbReference>
<protein>
    <submittedName>
        <fullName evidence="6">TetR/AcrR family transcriptional regulator</fullName>
    </submittedName>
</protein>
<dbReference type="Gene3D" id="1.10.357.10">
    <property type="entry name" value="Tetracycline Repressor, domain 2"/>
    <property type="match status" value="1"/>
</dbReference>
<evidence type="ECO:0000256" key="1">
    <source>
        <dbReference type="ARBA" id="ARBA00023015"/>
    </source>
</evidence>
<dbReference type="PANTHER" id="PTHR47506">
    <property type="entry name" value="TRANSCRIPTIONAL REGULATORY PROTEIN"/>
    <property type="match status" value="1"/>
</dbReference>
<dbReference type="SUPFAM" id="SSF46689">
    <property type="entry name" value="Homeodomain-like"/>
    <property type="match status" value="1"/>
</dbReference>
<reference evidence="6 7" key="1">
    <citation type="submission" date="2020-07" db="EMBL/GenBank/DDBJ databases">
        <title>Alkalicella. sp. LB2 genome.</title>
        <authorList>
            <person name="Postec A."/>
            <person name="Quemeneur M."/>
        </authorList>
    </citation>
    <scope>NUCLEOTIDE SEQUENCE [LARGE SCALE GENOMIC DNA]</scope>
    <source>
        <strain evidence="6 7">LB2</strain>
    </source>
</reference>
<evidence type="ECO:0000256" key="2">
    <source>
        <dbReference type="ARBA" id="ARBA00023125"/>
    </source>
</evidence>